<protein>
    <recommendedName>
        <fullName evidence="9">EF-hand domain-containing protein</fullName>
    </recommendedName>
</protein>
<evidence type="ECO:0000256" key="5">
    <source>
        <dbReference type="ARBA" id="ARBA00023136"/>
    </source>
</evidence>
<sequence length="593" mass="65556">MQVRVCASRAGAMAPMTPTSQGRSLYRPGFPTGTPTMAPLSPASTGRSVYRPGSPQGASGTPTIAPMSPTNPGRSIYRPGSPQGVAFAQRSLRNGPLGLGSQLPRVPKDDRDLWGRASASESSAGSTHMAFVESGWFQGIVGCVIFCNALTIGAELEIEFEGWWLLELLILLFFTAELALRLCYHRWSFFETGGNLFDMLIVVSGIVDSWAIPLFTWLSGGRLHKSHDVLSEVTQAFRMLRIVRLVRLVKIVPPLYSLALGIAEAVQGMFWVLVFLVMMLYGAAILSTRMLGHGEVAGIVSLDNEAPAATDVREMFHSVSSSMFVLFEMMSCWSLMKFGPLFRDLPLIRLSAVLFYILMVWGLLAVMTGVVSEKMIAVKDALNQEEKNRDQVRRRIAGEKLRDLFSKVDKDGSGTISREEFDSVLLCSNLSKLLMEYTQVSSEELAEVFSWLDADQNGRVDIDEFIVGFNRLNEQVTPKSFLKFQEEATRTIRRLEKSLVASVNARFDALAMSVEGPLRKLSVLSDQVQHLEEALEKAEAELERFPEPIYESEGSGQGFDINAVEDRLADGVESLLLAVERFEEVYQDGSAMG</sequence>
<dbReference type="AlphaFoldDB" id="A0A7S4SFH4"/>
<keyword evidence="4 8" id="KW-1133">Transmembrane helix</keyword>
<dbReference type="Gene3D" id="1.10.238.10">
    <property type="entry name" value="EF-hand"/>
    <property type="match status" value="1"/>
</dbReference>
<dbReference type="GO" id="GO:0005216">
    <property type="term" value="F:monoatomic ion channel activity"/>
    <property type="evidence" value="ECO:0007669"/>
    <property type="project" value="InterPro"/>
</dbReference>
<feature type="transmembrane region" description="Helical" evidence="8">
    <location>
        <begin position="255"/>
        <end position="281"/>
    </location>
</feature>
<evidence type="ECO:0000256" key="7">
    <source>
        <dbReference type="SAM" id="MobiDB-lite"/>
    </source>
</evidence>
<dbReference type="GO" id="GO:0005509">
    <property type="term" value="F:calcium ion binding"/>
    <property type="evidence" value="ECO:0007669"/>
    <property type="project" value="InterPro"/>
</dbReference>
<feature type="domain" description="EF-hand" evidence="9">
    <location>
        <begin position="396"/>
        <end position="431"/>
    </location>
</feature>
<feature type="compositionally biased region" description="Polar residues" evidence="7">
    <location>
        <begin position="56"/>
        <end position="73"/>
    </location>
</feature>
<reference evidence="10" key="1">
    <citation type="submission" date="2021-01" db="EMBL/GenBank/DDBJ databases">
        <authorList>
            <person name="Corre E."/>
            <person name="Pelletier E."/>
            <person name="Niang G."/>
            <person name="Scheremetjew M."/>
            <person name="Finn R."/>
            <person name="Kale V."/>
            <person name="Holt S."/>
            <person name="Cochrane G."/>
            <person name="Meng A."/>
            <person name="Brown T."/>
            <person name="Cohen L."/>
        </authorList>
    </citation>
    <scope>NUCLEOTIDE SEQUENCE</scope>
    <source>
        <strain evidence="10">CCMP3105</strain>
    </source>
</reference>
<feature type="domain" description="EF-hand" evidence="9">
    <location>
        <begin position="440"/>
        <end position="475"/>
    </location>
</feature>
<feature type="transmembrane region" description="Helical" evidence="8">
    <location>
        <begin position="162"/>
        <end position="184"/>
    </location>
</feature>
<dbReference type="GO" id="GO:0016020">
    <property type="term" value="C:membrane"/>
    <property type="evidence" value="ECO:0007669"/>
    <property type="project" value="UniProtKB-SubCell"/>
</dbReference>
<evidence type="ECO:0000256" key="6">
    <source>
        <dbReference type="SAM" id="Coils"/>
    </source>
</evidence>
<evidence type="ECO:0000256" key="3">
    <source>
        <dbReference type="ARBA" id="ARBA00022837"/>
    </source>
</evidence>
<feature type="transmembrane region" description="Helical" evidence="8">
    <location>
        <begin position="136"/>
        <end position="156"/>
    </location>
</feature>
<dbReference type="Pfam" id="PF13499">
    <property type="entry name" value="EF-hand_7"/>
    <property type="match status" value="1"/>
</dbReference>
<gene>
    <name evidence="10" type="ORF">AMON00008_LOCUS49468</name>
</gene>
<keyword evidence="3" id="KW-0106">Calcium</keyword>
<evidence type="ECO:0000256" key="1">
    <source>
        <dbReference type="ARBA" id="ARBA00004141"/>
    </source>
</evidence>
<dbReference type="InterPro" id="IPR018247">
    <property type="entry name" value="EF_Hand_1_Ca_BS"/>
</dbReference>
<keyword evidence="6" id="KW-0175">Coiled coil</keyword>
<evidence type="ECO:0000313" key="10">
    <source>
        <dbReference type="EMBL" id="CAE4644022.1"/>
    </source>
</evidence>
<keyword evidence="2 8" id="KW-0812">Transmembrane</keyword>
<name>A0A7S4SFH4_9DINO</name>
<dbReference type="Gene3D" id="1.20.120.350">
    <property type="entry name" value="Voltage-gated potassium channels. Chain C"/>
    <property type="match status" value="1"/>
</dbReference>
<dbReference type="EMBL" id="HBNR01069788">
    <property type="protein sequence ID" value="CAE4644022.1"/>
    <property type="molecule type" value="Transcribed_RNA"/>
</dbReference>
<dbReference type="PROSITE" id="PS00018">
    <property type="entry name" value="EF_HAND_1"/>
    <property type="match status" value="2"/>
</dbReference>
<feature type="transmembrane region" description="Helical" evidence="8">
    <location>
        <begin position="348"/>
        <end position="371"/>
    </location>
</feature>
<evidence type="ECO:0000256" key="4">
    <source>
        <dbReference type="ARBA" id="ARBA00022989"/>
    </source>
</evidence>
<accession>A0A7S4SFH4</accession>
<feature type="transmembrane region" description="Helical" evidence="8">
    <location>
        <begin position="196"/>
        <end position="218"/>
    </location>
</feature>
<comment type="subcellular location">
    <subcellularLocation>
        <location evidence="1">Membrane</location>
        <topology evidence="1">Multi-pass membrane protein</topology>
    </subcellularLocation>
</comment>
<dbReference type="Pfam" id="PF00520">
    <property type="entry name" value="Ion_trans"/>
    <property type="match status" value="1"/>
</dbReference>
<dbReference type="SMART" id="SM00054">
    <property type="entry name" value="EFh"/>
    <property type="match status" value="2"/>
</dbReference>
<keyword evidence="5 8" id="KW-0472">Membrane</keyword>
<dbReference type="InterPro" id="IPR027359">
    <property type="entry name" value="Volt_channel_dom_sf"/>
</dbReference>
<dbReference type="PANTHER" id="PTHR46726">
    <property type="entry name" value="TWO PORE CHANNEL 3"/>
    <property type="match status" value="1"/>
</dbReference>
<evidence type="ECO:0000259" key="9">
    <source>
        <dbReference type="PROSITE" id="PS50222"/>
    </source>
</evidence>
<dbReference type="SUPFAM" id="SSF81324">
    <property type="entry name" value="Voltage-gated potassium channels"/>
    <property type="match status" value="1"/>
</dbReference>
<dbReference type="PROSITE" id="PS50222">
    <property type="entry name" value="EF_HAND_2"/>
    <property type="match status" value="2"/>
</dbReference>
<dbReference type="InterPro" id="IPR005821">
    <property type="entry name" value="Ion_trans_dom"/>
</dbReference>
<dbReference type="Gene3D" id="1.10.287.70">
    <property type="match status" value="1"/>
</dbReference>
<dbReference type="InterPro" id="IPR011992">
    <property type="entry name" value="EF-hand-dom_pair"/>
</dbReference>
<feature type="region of interest" description="Disordered" evidence="7">
    <location>
        <begin position="41"/>
        <end position="80"/>
    </location>
</feature>
<evidence type="ECO:0000256" key="2">
    <source>
        <dbReference type="ARBA" id="ARBA00022692"/>
    </source>
</evidence>
<dbReference type="SUPFAM" id="SSF47473">
    <property type="entry name" value="EF-hand"/>
    <property type="match status" value="1"/>
</dbReference>
<proteinExistence type="predicted"/>
<dbReference type="InterPro" id="IPR002048">
    <property type="entry name" value="EF_hand_dom"/>
</dbReference>
<feature type="coiled-coil region" evidence="6">
    <location>
        <begin position="375"/>
        <end position="402"/>
    </location>
</feature>
<dbReference type="CDD" id="cd00051">
    <property type="entry name" value="EFh"/>
    <property type="match status" value="1"/>
</dbReference>
<dbReference type="PANTHER" id="PTHR46726:SF1">
    <property type="entry name" value="TWO-PORE CALCIUM CHANNEL 3"/>
    <property type="match status" value="1"/>
</dbReference>
<evidence type="ECO:0000256" key="8">
    <source>
        <dbReference type="SAM" id="Phobius"/>
    </source>
</evidence>
<organism evidence="10">
    <name type="scientific">Alexandrium monilatum</name>
    <dbReference type="NCBI Taxonomy" id="311494"/>
    <lineage>
        <taxon>Eukaryota</taxon>
        <taxon>Sar</taxon>
        <taxon>Alveolata</taxon>
        <taxon>Dinophyceae</taxon>
        <taxon>Gonyaulacales</taxon>
        <taxon>Pyrocystaceae</taxon>
        <taxon>Alexandrium</taxon>
    </lineage>
</organism>